<dbReference type="SUPFAM" id="SSF102405">
    <property type="entry name" value="MCP/YpsA-like"/>
    <property type="match status" value="1"/>
</dbReference>
<dbReference type="InterPro" id="IPR005269">
    <property type="entry name" value="LOG"/>
</dbReference>
<dbReference type="PANTHER" id="PTHR31223:SF70">
    <property type="entry name" value="LOG FAMILY PROTEIN YJL055W"/>
    <property type="match status" value="1"/>
</dbReference>
<dbReference type="PANTHER" id="PTHR31223">
    <property type="entry name" value="LOG FAMILY PROTEIN YJL055W"/>
    <property type="match status" value="1"/>
</dbReference>
<sequence>MTSDEGQNGSAALNGGVAPRTKICVYCGASAGSPAHMEMARQLARAMAANNIDLVYGGGTVGLMGEVAKTLCELSGPDSVHGIIPEALVKYERDGTYQTLNAENQVVPEQAKYGRTTVVADMHTRKKLMAEEVFAGGPGSGFIALSGGYGTMEEIFETITWNQLGIHSRGICLLNVQGYWDGIVQWIDTAVEQGFVKQANKDIVVTATTADDAVRALRDYKVSEAIFKLQWGSH</sequence>
<dbReference type="InterPro" id="IPR031100">
    <property type="entry name" value="LOG_fam"/>
</dbReference>
<dbReference type="GO" id="GO:0005829">
    <property type="term" value="C:cytosol"/>
    <property type="evidence" value="ECO:0007669"/>
    <property type="project" value="TreeGrafter"/>
</dbReference>
<name>A0A8H4V7V4_9HYPO</name>
<evidence type="ECO:0000313" key="1">
    <source>
        <dbReference type="EMBL" id="KAF4511218.1"/>
    </source>
</evidence>
<proteinExistence type="predicted"/>
<evidence type="ECO:0000313" key="2">
    <source>
        <dbReference type="Proteomes" id="UP000557566"/>
    </source>
</evidence>
<organism evidence="1 2">
    <name type="scientific">Ophiocordyceps sinensis</name>
    <dbReference type="NCBI Taxonomy" id="72228"/>
    <lineage>
        <taxon>Eukaryota</taxon>
        <taxon>Fungi</taxon>
        <taxon>Dikarya</taxon>
        <taxon>Ascomycota</taxon>
        <taxon>Pezizomycotina</taxon>
        <taxon>Sordariomycetes</taxon>
        <taxon>Hypocreomycetidae</taxon>
        <taxon>Hypocreales</taxon>
        <taxon>Ophiocordycipitaceae</taxon>
        <taxon>Ophiocordyceps</taxon>
    </lineage>
</organism>
<dbReference type="Pfam" id="PF03641">
    <property type="entry name" value="Lysine_decarbox"/>
    <property type="match status" value="1"/>
</dbReference>
<dbReference type="EMBL" id="JAAVMX010000003">
    <property type="protein sequence ID" value="KAF4511218.1"/>
    <property type="molecule type" value="Genomic_DNA"/>
</dbReference>
<dbReference type="FunFam" id="3.40.50.450:FF:000018">
    <property type="entry name" value="Lysine decarboxylase-like protein"/>
    <property type="match status" value="1"/>
</dbReference>
<dbReference type="NCBIfam" id="TIGR00730">
    <property type="entry name" value="Rossman fold protein, TIGR00730 family"/>
    <property type="match status" value="1"/>
</dbReference>
<accession>A0A8H4V7V4</accession>
<dbReference type="OrthoDB" id="414463at2759"/>
<reference evidence="1 2" key="1">
    <citation type="journal article" date="2020" name="Genome Biol. Evol.">
        <title>A new high-quality draft genome assembly of the Chinese cordyceps Ophiocordyceps sinensis.</title>
        <authorList>
            <person name="Shu R."/>
            <person name="Zhang J."/>
            <person name="Meng Q."/>
            <person name="Zhang H."/>
            <person name="Zhou G."/>
            <person name="Li M."/>
            <person name="Wu P."/>
            <person name="Zhao Y."/>
            <person name="Chen C."/>
            <person name="Qin Q."/>
        </authorList>
    </citation>
    <scope>NUCLEOTIDE SEQUENCE [LARGE SCALE GENOMIC DNA]</scope>
    <source>
        <strain evidence="1 2">IOZ07</strain>
    </source>
</reference>
<protein>
    <recommendedName>
        <fullName evidence="3">Lysine decarboxylase-like protein</fullName>
    </recommendedName>
</protein>
<dbReference type="GO" id="GO:0009691">
    <property type="term" value="P:cytokinin biosynthetic process"/>
    <property type="evidence" value="ECO:0007669"/>
    <property type="project" value="InterPro"/>
</dbReference>
<dbReference type="Proteomes" id="UP000557566">
    <property type="component" value="Unassembled WGS sequence"/>
</dbReference>
<evidence type="ECO:0008006" key="3">
    <source>
        <dbReference type="Google" id="ProtNLM"/>
    </source>
</evidence>
<dbReference type="Gene3D" id="3.40.50.450">
    <property type="match status" value="1"/>
</dbReference>
<gene>
    <name evidence="1" type="ORF">G6O67_003036</name>
</gene>
<dbReference type="AlphaFoldDB" id="A0A8H4V7V4"/>
<keyword evidence="2" id="KW-1185">Reference proteome</keyword>
<dbReference type="GO" id="GO:0016799">
    <property type="term" value="F:hydrolase activity, hydrolyzing N-glycosyl compounds"/>
    <property type="evidence" value="ECO:0007669"/>
    <property type="project" value="TreeGrafter"/>
</dbReference>
<comment type="caution">
    <text evidence="1">The sequence shown here is derived from an EMBL/GenBank/DDBJ whole genome shotgun (WGS) entry which is preliminary data.</text>
</comment>